<evidence type="ECO:0000313" key="1">
    <source>
        <dbReference type="EMBL" id="KAK9007327.1"/>
    </source>
</evidence>
<reference evidence="1 2" key="1">
    <citation type="journal article" date="2024" name="G3 (Bethesda)">
        <title>Genome assembly of Hibiscus sabdariffa L. provides insights into metabolisms of medicinal natural products.</title>
        <authorList>
            <person name="Kim T."/>
        </authorList>
    </citation>
    <scope>NUCLEOTIDE SEQUENCE [LARGE SCALE GENOMIC DNA]</scope>
    <source>
        <strain evidence="1">TK-2024</strain>
        <tissue evidence="1">Old leaves</tissue>
    </source>
</reference>
<proteinExistence type="predicted"/>
<protein>
    <submittedName>
        <fullName evidence="1">Uncharacterized protein</fullName>
    </submittedName>
</protein>
<organism evidence="1 2">
    <name type="scientific">Hibiscus sabdariffa</name>
    <name type="common">roselle</name>
    <dbReference type="NCBI Taxonomy" id="183260"/>
    <lineage>
        <taxon>Eukaryota</taxon>
        <taxon>Viridiplantae</taxon>
        <taxon>Streptophyta</taxon>
        <taxon>Embryophyta</taxon>
        <taxon>Tracheophyta</taxon>
        <taxon>Spermatophyta</taxon>
        <taxon>Magnoliopsida</taxon>
        <taxon>eudicotyledons</taxon>
        <taxon>Gunneridae</taxon>
        <taxon>Pentapetalae</taxon>
        <taxon>rosids</taxon>
        <taxon>malvids</taxon>
        <taxon>Malvales</taxon>
        <taxon>Malvaceae</taxon>
        <taxon>Malvoideae</taxon>
        <taxon>Hibiscus</taxon>
    </lineage>
</organism>
<dbReference type="EMBL" id="JBBPBN010000027">
    <property type="protein sequence ID" value="KAK9007327.1"/>
    <property type="molecule type" value="Genomic_DNA"/>
</dbReference>
<evidence type="ECO:0000313" key="2">
    <source>
        <dbReference type="Proteomes" id="UP001396334"/>
    </source>
</evidence>
<gene>
    <name evidence="1" type="ORF">V6N11_051155</name>
</gene>
<sequence length="80" mass="8735">MFDRGKEQKEHHKITTVTPPANVLSHGVLDSNKLDTPSIGIQLVGRSEYDGIALSLVIRSRSRRHGCQVLQVATGIASRS</sequence>
<comment type="caution">
    <text evidence="1">The sequence shown here is derived from an EMBL/GenBank/DDBJ whole genome shotgun (WGS) entry which is preliminary data.</text>
</comment>
<dbReference type="Proteomes" id="UP001396334">
    <property type="component" value="Unassembled WGS sequence"/>
</dbReference>
<name>A0ABR2R3T0_9ROSI</name>
<accession>A0ABR2R3T0</accession>
<keyword evidence="2" id="KW-1185">Reference proteome</keyword>